<feature type="domain" description="Protein kinase" evidence="1">
    <location>
        <begin position="230"/>
        <end position="313"/>
    </location>
</feature>
<evidence type="ECO:0000313" key="3">
    <source>
        <dbReference type="Proteomes" id="UP001213799"/>
    </source>
</evidence>
<dbReference type="Gene3D" id="1.10.510.10">
    <property type="entry name" value="Transferase(Phosphotransferase) domain 1"/>
    <property type="match status" value="1"/>
</dbReference>
<organism evidence="2 3">
    <name type="scientific">Penicillium hordei</name>
    <dbReference type="NCBI Taxonomy" id="40994"/>
    <lineage>
        <taxon>Eukaryota</taxon>
        <taxon>Fungi</taxon>
        <taxon>Dikarya</taxon>
        <taxon>Ascomycota</taxon>
        <taxon>Pezizomycotina</taxon>
        <taxon>Eurotiomycetes</taxon>
        <taxon>Eurotiomycetidae</taxon>
        <taxon>Eurotiales</taxon>
        <taxon>Aspergillaceae</taxon>
        <taxon>Penicillium</taxon>
    </lineage>
</organism>
<keyword evidence="3" id="KW-1185">Reference proteome</keyword>
<dbReference type="AlphaFoldDB" id="A0AAD6H3J2"/>
<dbReference type="InterPro" id="IPR011009">
    <property type="entry name" value="Kinase-like_dom_sf"/>
</dbReference>
<evidence type="ECO:0000259" key="1">
    <source>
        <dbReference type="Pfam" id="PF00069"/>
    </source>
</evidence>
<dbReference type="SUPFAM" id="SSF56112">
    <property type="entry name" value="Protein kinase-like (PK-like)"/>
    <property type="match status" value="1"/>
</dbReference>
<sequence length="384" mass="43658">MAREQPIYDIGPFKSSTRNTDTQLNVYVSNKRFKIDLFTSSFESSSALLAEYLRHVQRQEPEWIPDESEVDVDGEFEDPLDEMHDWVLQPFLPIFREIAPLDPSQKYTLEDCLFAEELHYTVQVIGDNLVPVYLGNTKNMKNHLIGARLPSSIDYSAFPVYHPREVEVPISANSAALPGIPHKVFIHGQPQPSFFKIVYGGDMGITTREILTYSKIRMAKFDPPILTSQLEGVVQDDDGYVMGLVLSYINCDGATLNCIDGHDPKFSELRQKWVDQISHAIQRLHSYNIIWGDAKAANVLIDVNEDAYLIDFGGGYTEGWVEKEKSNSTEGDLQGLENIKRYLFEWILDDHYHSEPLISTVSCSTLLCRLRKLAKTTSCSLFIH</sequence>
<dbReference type="GeneID" id="81586770"/>
<gene>
    <name evidence="2" type="ORF">N7537_005471</name>
</gene>
<dbReference type="InterPro" id="IPR000719">
    <property type="entry name" value="Prot_kinase_dom"/>
</dbReference>
<evidence type="ECO:0000313" key="2">
    <source>
        <dbReference type="EMBL" id="KAJ5602515.1"/>
    </source>
</evidence>
<accession>A0AAD6H3J2</accession>
<dbReference type="Proteomes" id="UP001213799">
    <property type="component" value="Unassembled WGS sequence"/>
</dbReference>
<dbReference type="Pfam" id="PF00069">
    <property type="entry name" value="Pkinase"/>
    <property type="match status" value="1"/>
</dbReference>
<dbReference type="GO" id="GO:0004672">
    <property type="term" value="F:protein kinase activity"/>
    <property type="evidence" value="ECO:0007669"/>
    <property type="project" value="InterPro"/>
</dbReference>
<dbReference type="RefSeq" id="XP_056752313.1">
    <property type="nucleotide sequence ID" value="XM_056896528.1"/>
</dbReference>
<name>A0AAD6H3J2_9EURO</name>
<comment type="caution">
    <text evidence="2">The sequence shown here is derived from an EMBL/GenBank/DDBJ whole genome shotgun (WGS) entry which is preliminary data.</text>
</comment>
<dbReference type="EMBL" id="JAQJAE010000003">
    <property type="protein sequence ID" value="KAJ5602515.1"/>
    <property type="molecule type" value="Genomic_DNA"/>
</dbReference>
<reference evidence="2" key="2">
    <citation type="submission" date="2023-01" db="EMBL/GenBank/DDBJ databases">
        <authorList>
            <person name="Petersen C."/>
        </authorList>
    </citation>
    <scope>NUCLEOTIDE SEQUENCE</scope>
    <source>
        <strain evidence="2">IBT 12815</strain>
    </source>
</reference>
<protein>
    <recommendedName>
        <fullName evidence="1">Protein kinase domain-containing protein</fullName>
    </recommendedName>
</protein>
<dbReference type="GO" id="GO:0005524">
    <property type="term" value="F:ATP binding"/>
    <property type="evidence" value="ECO:0007669"/>
    <property type="project" value="InterPro"/>
</dbReference>
<reference evidence="2" key="1">
    <citation type="journal article" date="2023" name="IMA Fungus">
        <title>Comparative genomic study of the Penicillium genus elucidates a diverse pangenome and 15 lateral gene transfer events.</title>
        <authorList>
            <person name="Petersen C."/>
            <person name="Sorensen T."/>
            <person name="Nielsen M.R."/>
            <person name="Sondergaard T.E."/>
            <person name="Sorensen J.L."/>
            <person name="Fitzpatrick D.A."/>
            <person name="Frisvad J.C."/>
            <person name="Nielsen K.L."/>
        </authorList>
    </citation>
    <scope>NUCLEOTIDE SEQUENCE</scope>
    <source>
        <strain evidence="2">IBT 12815</strain>
    </source>
</reference>
<proteinExistence type="predicted"/>